<organism evidence="1 2">
    <name type="scientific">Chitinophaga terrae</name>
    <name type="common">ex Kim and Jung 2007</name>
    <dbReference type="NCBI Taxonomy" id="408074"/>
    <lineage>
        <taxon>Bacteria</taxon>
        <taxon>Pseudomonadati</taxon>
        <taxon>Bacteroidota</taxon>
        <taxon>Chitinophagia</taxon>
        <taxon>Chitinophagales</taxon>
        <taxon>Chitinophagaceae</taxon>
        <taxon>Chitinophaga</taxon>
    </lineage>
</organism>
<name>A0A1H4B716_9BACT</name>
<accession>A0A1H4B716</accession>
<gene>
    <name evidence="1" type="ORF">SAMN05660909_01936</name>
</gene>
<keyword evidence="2" id="KW-1185">Reference proteome</keyword>
<evidence type="ECO:0000313" key="2">
    <source>
        <dbReference type="Proteomes" id="UP000199656"/>
    </source>
</evidence>
<dbReference type="Proteomes" id="UP000199656">
    <property type="component" value="Unassembled WGS sequence"/>
</dbReference>
<reference evidence="2" key="1">
    <citation type="submission" date="2016-10" db="EMBL/GenBank/DDBJ databases">
        <authorList>
            <person name="Varghese N."/>
            <person name="Submissions S."/>
        </authorList>
    </citation>
    <scope>NUCLEOTIDE SEQUENCE [LARGE SCALE GENOMIC DNA]</scope>
    <source>
        <strain evidence="2">DSM 23920</strain>
    </source>
</reference>
<protein>
    <submittedName>
        <fullName evidence="1">Uncharacterized protein</fullName>
    </submittedName>
</protein>
<proteinExistence type="predicted"/>
<dbReference type="RefSeq" id="WP_089761066.1">
    <property type="nucleotide sequence ID" value="NZ_BKAT01000025.1"/>
</dbReference>
<dbReference type="EMBL" id="FNRL01000007">
    <property type="protein sequence ID" value="SEA44055.1"/>
    <property type="molecule type" value="Genomic_DNA"/>
</dbReference>
<sequence length="65" mass="7429">MKALRIEYLKRALPDVQIIQFSAPWKKAAFGEYFNMKLSGLDSPLAKLLCGQQIIKIHDYFISVA</sequence>
<evidence type="ECO:0000313" key="1">
    <source>
        <dbReference type="EMBL" id="SEA44055.1"/>
    </source>
</evidence>
<dbReference type="AlphaFoldDB" id="A0A1H4B716"/>